<reference evidence="9" key="1">
    <citation type="submission" date="2022-12" db="EMBL/GenBank/DDBJ databases">
        <authorList>
            <person name="Webb A."/>
        </authorList>
    </citation>
    <scope>NUCLEOTIDE SEQUENCE</scope>
    <source>
        <strain evidence="9">Pd1</strain>
    </source>
</reference>
<evidence type="ECO:0000256" key="5">
    <source>
        <dbReference type="ARBA" id="ARBA00023136"/>
    </source>
</evidence>
<keyword evidence="5 7" id="KW-0472">Membrane</keyword>
<feature type="transmembrane region" description="Helical" evidence="7">
    <location>
        <begin position="27"/>
        <end position="45"/>
    </location>
</feature>
<keyword evidence="3 7" id="KW-0812">Transmembrane</keyword>
<protein>
    <recommendedName>
        <fullName evidence="6">Transmembrane protein 198</fullName>
    </recommendedName>
</protein>
<feature type="transmembrane region" description="Helical" evidence="7">
    <location>
        <begin position="106"/>
        <end position="130"/>
    </location>
</feature>
<dbReference type="InterPro" id="IPR040236">
    <property type="entry name" value="TMEM198"/>
</dbReference>
<feature type="transmembrane region" description="Helical" evidence="7">
    <location>
        <begin position="136"/>
        <end position="154"/>
    </location>
</feature>
<evidence type="ECO:0000313" key="10">
    <source>
        <dbReference type="Proteomes" id="UP001162029"/>
    </source>
</evidence>
<feature type="transmembrane region" description="Helical" evidence="7">
    <location>
        <begin position="57"/>
        <end position="75"/>
    </location>
</feature>
<feature type="transmembrane region" description="Helical" evidence="7">
    <location>
        <begin position="161"/>
        <end position="181"/>
    </location>
</feature>
<name>A0AAV0TMM5_9STRA</name>
<comment type="caution">
    <text evidence="9">The sequence shown here is derived from an EMBL/GenBank/DDBJ whole genome shotgun (WGS) entry which is preliminary data.</text>
</comment>
<dbReference type="InterPro" id="IPR025256">
    <property type="entry name" value="TM7S3/TM198-like_dom"/>
</dbReference>
<dbReference type="EMBL" id="CANTFM010000491">
    <property type="protein sequence ID" value="CAI5723230.1"/>
    <property type="molecule type" value="Genomic_DNA"/>
</dbReference>
<dbReference type="PANTHER" id="PTHR31247:SF5">
    <property type="entry name" value="DUF4203 DOMAIN-CONTAINING PROTEIN"/>
    <property type="match status" value="1"/>
</dbReference>
<evidence type="ECO:0000256" key="3">
    <source>
        <dbReference type="ARBA" id="ARBA00022692"/>
    </source>
</evidence>
<proteinExistence type="inferred from homology"/>
<evidence type="ECO:0000256" key="2">
    <source>
        <dbReference type="ARBA" id="ARBA00006244"/>
    </source>
</evidence>
<dbReference type="GO" id="GO:0005886">
    <property type="term" value="C:plasma membrane"/>
    <property type="evidence" value="ECO:0007669"/>
    <property type="project" value="TreeGrafter"/>
</dbReference>
<dbReference type="PANTHER" id="PTHR31247">
    <property type="entry name" value="TRANSMEMBRANE PROTEIN 198 FAMILY MEMBER"/>
    <property type="match status" value="1"/>
</dbReference>
<dbReference type="AlphaFoldDB" id="A0AAV0TMM5"/>
<keyword evidence="10" id="KW-1185">Reference proteome</keyword>
<accession>A0AAV0TMM5</accession>
<evidence type="ECO:0000256" key="6">
    <source>
        <dbReference type="ARBA" id="ARBA00049737"/>
    </source>
</evidence>
<keyword evidence="4 7" id="KW-1133">Transmembrane helix</keyword>
<evidence type="ECO:0000256" key="7">
    <source>
        <dbReference type="SAM" id="Phobius"/>
    </source>
</evidence>
<dbReference type="Proteomes" id="UP001162029">
    <property type="component" value="Unassembled WGS sequence"/>
</dbReference>
<comment type="similarity">
    <text evidence="2">Belongs to the TMEM198 family.</text>
</comment>
<gene>
    <name evidence="9" type="ORF">PDE001_LOCUS2857</name>
</gene>
<feature type="domain" description="TM7S3/TM198-like" evidence="8">
    <location>
        <begin position="35"/>
        <end position="229"/>
    </location>
</feature>
<evidence type="ECO:0000313" key="9">
    <source>
        <dbReference type="EMBL" id="CAI5723230.1"/>
    </source>
</evidence>
<evidence type="ECO:0000256" key="4">
    <source>
        <dbReference type="ARBA" id="ARBA00022989"/>
    </source>
</evidence>
<dbReference type="Pfam" id="PF13886">
    <property type="entry name" value="TM7S3_TM198"/>
    <property type="match status" value="1"/>
</dbReference>
<comment type="subcellular location">
    <subcellularLocation>
        <location evidence="1">Membrane</location>
        <topology evidence="1">Multi-pass membrane protein</topology>
    </subcellularLocation>
</comment>
<sequence>MAQFDSSLRGSSSSSTDGIVNTISDHIQVGPSIVAALAIVGGLMMNTCGYKMLRPTMFACGFLVGGYIVSTLVEYTVDNRTAFWIAYLIGGTILGSLVVSIYSAGIFIIGAAGGVILATVINASFGYRIYPTDPTTGLLILAILLGLICGLVAFKVERLAVIVATALVGAVLVVNGVGYFIGKFPKLTAIKDYRHMDEDGYYVYDVPKEWWGYLVVMLVVFIFGFFVQIKKTGNQK</sequence>
<feature type="transmembrane region" description="Helical" evidence="7">
    <location>
        <begin position="210"/>
        <end position="229"/>
    </location>
</feature>
<evidence type="ECO:0000256" key="1">
    <source>
        <dbReference type="ARBA" id="ARBA00004141"/>
    </source>
</evidence>
<evidence type="ECO:0000259" key="8">
    <source>
        <dbReference type="Pfam" id="PF13886"/>
    </source>
</evidence>
<organism evidence="9 10">
    <name type="scientific">Peronospora destructor</name>
    <dbReference type="NCBI Taxonomy" id="86335"/>
    <lineage>
        <taxon>Eukaryota</taxon>
        <taxon>Sar</taxon>
        <taxon>Stramenopiles</taxon>
        <taxon>Oomycota</taxon>
        <taxon>Peronosporomycetes</taxon>
        <taxon>Peronosporales</taxon>
        <taxon>Peronosporaceae</taxon>
        <taxon>Peronospora</taxon>
    </lineage>
</organism>
<feature type="transmembrane region" description="Helical" evidence="7">
    <location>
        <begin position="81"/>
        <end position="99"/>
    </location>
</feature>